<keyword evidence="4" id="KW-1185">Reference proteome</keyword>
<accession>A0ABQ3VIG9</accession>
<organism evidence="3 4">
    <name type="scientific">Dictyobacter formicarum</name>
    <dbReference type="NCBI Taxonomy" id="2778368"/>
    <lineage>
        <taxon>Bacteria</taxon>
        <taxon>Bacillati</taxon>
        <taxon>Chloroflexota</taxon>
        <taxon>Ktedonobacteria</taxon>
        <taxon>Ktedonobacterales</taxon>
        <taxon>Dictyobacteraceae</taxon>
        <taxon>Dictyobacter</taxon>
    </lineage>
</organism>
<feature type="transmembrane region" description="Helical" evidence="2">
    <location>
        <begin position="162"/>
        <end position="181"/>
    </location>
</feature>
<reference evidence="3 4" key="1">
    <citation type="journal article" date="2021" name="Int. J. Syst. Evol. Microbiol.">
        <title>Reticulibacter mediterranei gen. nov., sp. nov., within the new family Reticulibacteraceae fam. nov., and Ktedonospora formicarum gen. nov., sp. nov., Ktedonobacter robiniae sp. nov., Dictyobacter formicarum sp. nov. and Dictyobacter arantiisoli sp. nov., belonging to the class Ktedonobacteria.</title>
        <authorList>
            <person name="Yabe S."/>
            <person name="Zheng Y."/>
            <person name="Wang C.M."/>
            <person name="Sakai Y."/>
            <person name="Abe K."/>
            <person name="Yokota A."/>
            <person name="Donadio S."/>
            <person name="Cavaletti L."/>
            <person name="Monciardini P."/>
        </authorList>
    </citation>
    <scope>NUCLEOTIDE SEQUENCE [LARGE SCALE GENOMIC DNA]</scope>
    <source>
        <strain evidence="3 4">SOSP1-9</strain>
    </source>
</reference>
<dbReference type="InterPro" id="IPR011990">
    <property type="entry name" value="TPR-like_helical_dom_sf"/>
</dbReference>
<sequence>MLIASLCSWFNNPSGTRLMAWQLPVDLGWQLRTGVFNYGALCAGCAIYIFFVTYQSWRVARAESSADPVQMLTAPKLVLASNYVWAALLCLVPPALFLFQFLCSDMSTIAEVTRQQIQLELARSHLGYAATPEYTPILPFLLDSSHLADRFAILTDQLDGGWFIPLFSAGMLLMARAFLPLRLRFVETAIADRRPPCLGRSGMLAMGILLGLIIFGRAPAAMVSEAQAEHLLSVGNYNAAMNWLDSARFLNPELDQLVTYHLARGEAWYYLHPEQPNAESQAYLGHYYRTQKDFYTSYQTMLTTWHSYQHTPWLQDEVSLSLAQMAEVSAPLKGMPNTHLAHDEPALPWLDELLQINNNNFYAQFTVGRILYDLHDYAGCEAHMRMVLNISSSAEMRSAAYTYIALSRFDLGDINNAREYLYKAQDLDPAYRNNTARQHMSGMR</sequence>
<dbReference type="Proteomes" id="UP000635565">
    <property type="component" value="Unassembled WGS sequence"/>
</dbReference>
<feature type="transmembrane region" description="Helical" evidence="2">
    <location>
        <begin position="202"/>
        <end position="223"/>
    </location>
</feature>
<keyword evidence="2" id="KW-0812">Transmembrane</keyword>
<name>A0ABQ3VIG9_9CHLR</name>
<dbReference type="InterPro" id="IPR019734">
    <property type="entry name" value="TPR_rpt"/>
</dbReference>
<comment type="caution">
    <text evidence="3">The sequence shown here is derived from an EMBL/GenBank/DDBJ whole genome shotgun (WGS) entry which is preliminary data.</text>
</comment>
<feature type="transmembrane region" description="Helical" evidence="2">
    <location>
        <begin position="77"/>
        <end position="99"/>
    </location>
</feature>
<dbReference type="SUPFAM" id="SSF48452">
    <property type="entry name" value="TPR-like"/>
    <property type="match status" value="1"/>
</dbReference>
<keyword evidence="1" id="KW-0802">TPR repeat</keyword>
<feature type="repeat" description="TPR" evidence="1">
    <location>
        <begin position="398"/>
        <end position="431"/>
    </location>
</feature>
<keyword evidence="2" id="KW-0472">Membrane</keyword>
<dbReference type="EMBL" id="BNJJ01000011">
    <property type="protein sequence ID" value="GHO85992.1"/>
    <property type="molecule type" value="Genomic_DNA"/>
</dbReference>
<protein>
    <recommendedName>
        <fullName evidence="5">Tetratricopeptide repeat protein</fullName>
    </recommendedName>
</protein>
<dbReference type="Gene3D" id="1.25.40.10">
    <property type="entry name" value="Tetratricopeptide repeat domain"/>
    <property type="match status" value="1"/>
</dbReference>
<evidence type="ECO:0008006" key="5">
    <source>
        <dbReference type="Google" id="ProtNLM"/>
    </source>
</evidence>
<feature type="transmembrane region" description="Helical" evidence="2">
    <location>
        <begin position="36"/>
        <end position="57"/>
    </location>
</feature>
<evidence type="ECO:0000313" key="3">
    <source>
        <dbReference type="EMBL" id="GHO85992.1"/>
    </source>
</evidence>
<evidence type="ECO:0000256" key="2">
    <source>
        <dbReference type="SAM" id="Phobius"/>
    </source>
</evidence>
<keyword evidence="2" id="KW-1133">Transmembrane helix</keyword>
<proteinExistence type="predicted"/>
<evidence type="ECO:0000256" key="1">
    <source>
        <dbReference type="PROSITE-ProRule" id="PRU00339"/>
    </source>
</evidence>
<gene>
    <name evidence="3" type="ORF">KSZ_39980</name>
</gene>
<dbReference type="PROSITE" id="PS50005">
    <property type="entry name" value="TPR"/>
    <property type="match status" value="1"/>
</dbReference>
<evidence type="ECO:0000313" key="4">
    <source>
        <dbReference type="Proteomes" id="UP000635565"/>
    </source>
</evidence>
<dbReference type="SMART" id="SM00028">
    <property type="entry name" value="TPR"/>
    <property type="match status" value="3"/>
</dbReference>